<dbReference type="GeneID" id="54482064"/>
<evidence type="ECO:0000256" key="1">
    <source>
        <dbReference type="SAM" id="MobiDB-lite"/>
    </source>
</evidence>
<accession>A0A6A6W6G0</accession>
<dbReference type="RefSeq" id="XP_033600913.1">
    <property type="nucleotide sequence ID" value="XM_033741010.1"/>
</dbReference>
<reference evidence="2" key="1">
    <citation type="journal article" date="2020" name="Stud. Mycol.">
        <title>101 Dothideomycetes genomes: a test case for predicting lifestyles and emergence of pathogens.</title>
        <authorList>
            <person name="Haridas S."/>
            <person name="Albert R."/>
            <person name="Binder M."/>
            <person name="Bloem J."/>
            <person name="Labutti K."/>
            <person name="Salamov A."/>
            <person name="Andreopoulos B."/>
            <person name="Baker S."/>
            <person name="Barry K."/>
            <person name="Bills G."/>
            <person name="Bluhm B."/>
            <person name="Cannon C."/>
            <person name="Castanera R."/>
            <person name="Culley D."/>
            <person name="Daum C."/>
            <person name="Ezra D."/>
            <person name="Gonzalez J."/>
            <person name="Henrissat B."/>
            <person name="Kuo A."/>
            <person name="Liang C."/>
            <person name="Lipzen A."/>
            <person name="Lutzoni F."/>
            <person name="Magnuson J."/>
            <person name="Mondo S."/>
            <person name="Nolan M."/>
            <person name="Ohm R."/>
            <person name="Pangilinan J."/>
            <person name="Park H.-J."/>
            <person name="Ramirez L."/>
            <person name="Alfaro M."/>
            <person name="Sun H."/>
            <person name="Tritt A."/>
            <person name="Yoshinaga Y."/>
            <person name="Zwiers L.-H."/>
            <person name="Turgeon B."/>
            <person name="Goodwin S."/>
            <person name="Spatafora J."/>
            <person name="Crous P."/>
            <person name="Grigoriev I."/>
        </authorList>
    </citation>
    <scope>NUCLEOTIDE SEQUENCE</scope>
    <source>
        <strain evidence="2">CBS 121739</strain>
    </source>
</reference>
<feature type="compositionally biased region" description="Low complexity" evidence="1">
    <location>
        <begin position="158"/>
        <end position="169"/>
    </location>
</feature>
<feature type="compositionally biased region" description="Polar residues" evidence="1">
    <location>
        <begin position="98"/>
        <end position="127"/>
    </location>
</feature>
<proteinExistence type="predicted"/>
<sequence>MSTPSQIPDGVSPGARKIDTRPAYIDPVPQHVVNRDFQNAINYTSQAGPSRNTPSRPPITCGSSRAGVESGSWPIENQPSVPVVIFPPTYPTSRRTLILRDTSSTSSPVDPIPSSYSPRNQDRSVATIQPVGNPGRYGDTLPRRQIQRVTSMPLITTSMSVGSAAGSRRSSTRPTGQPIYDTPRKPCVTRPRQKAKQRMIEPVPDHSDGESKAERCQSRRLSFQTESEGDDKEEVVDVDDDNFSDDGAASTPLTSLTTRKAEARNLSYSTDHEAPVPRQRGRPLTRASSCLTLRSGPSPLDAVLSQLPTTSIDMWYWILDLCNQIIYEFDSHDVTQSDYAIPKRTKKRAFKAYERAILKRDTARAQAEDLKNDVQTDIRRKVKPDEEVIRVYCYALHSCLRAAESAHDDLTGLDAKEAKAQERRDKEWQRENEQIVSRFENDARYEKNKKDRLDRHLTSWGFVLDKYPTFQIFWRVIRKGIFGK</sequence>
<evidence type="ECO:0000313" key="3">
    <source>
        <dbReference type="Proteomes" id="UP000799437"/>
    </source>
</evidence>
<feature type="compositionally biased region" description="Acidic residues" evidence="1">
    <location>
        <begin position="227"/>
        <end position="244"/>
    </location>
</feature>
<protein>
    <submittedName>
        <fullName evidence="2">Uncharacterized protein</fullName>
    </submittedName>
</protein>
<feature type="compositionally biased region" description="Basic and acidic residues" evidence="1">
    <location>
        <begin position="203"/>
        <end position="217"/>
    </location>
</feature>
<evidence type="ECO:0000313" key="2">
    <source>
        <dbReference type="EMBL" id="KAF2758462.1"/>
    </source>
</evidence>
<dbReference type="AlphaFoldDB" id="A0A6A6W6G0"/>
<name>A0A6A6W6G0_9PEZI</name>
<feature type="region of interest" description="Disordered" evidence="1">
    <location>
        <begin position="98"/>
        <end position="141"/>
    </location>
</feature>
<keyword evidence="3" id="KW-1185">Reference proteome</keyword>
<dbReference type="Proteomes" id="UP000799437">
    <property type="component" value="Unassembled WGS sequence"/>
</dbReference>
<feature type="region of interest" description="Disordered" evidence="1">
    <location>
        <begin position="157"/>
        <end position="282"/>
    </location>
</feature>
<feature type="region of interest" description="Disordered" evidence="1">
    <location>
        <begin position="1"/>
        <end position="24"/>
    </location>
</feature>
<organism evidence="2 3">
    <name type="scientific">Pseudovirgaria hyperparasitica</name>
    <dbReference type="NCBI Taxonomy" id="470096"/>
    <lineage>
        <taxon>Eukaryota</taxon>
        <taxon>Fungi</taxon>
        <taxon>Dikarya</taxon>
        <taxon>Ascomycota</taxon>
        <taxon>Pezizomycotina</taxon>
        <taxon>Dothideomycetes</taxon>
        <taxon>Dothideomycetes incertae sedis</taxon>
        <taxon>Acrospermales</taxon>
        <taxon>Acrospermaceae</taxon>
        <taxon>Pseudovirgaria</taxon>
    </lineage>
</organism>
<dbReference type="EMBL" id="ML996571">
    <property type="protein sequence ID" value="KAF2758462.1"/>
    <property type="molecule type" value="Genomic_DNA"/>
</dbReference>
<gene>
    <name evidence="2" type="ORF">EJ05DRAFT_352012</name>
</gene>